<dbReference type="Proteomes" id="UP000054270">
    <property type="component" value="Unassembled WGS sequence"/>
</dbReference>
<gene>
    <name evidence="1" type="ORF">HYPSUDRAFT_654801</name>
</gene>
<organism evidence="1 2">
    <name type="scientific">Hypholoma sublateritium (strain FD-334 SS-4)</name>
    <dbReference type="NCBI Taxonomy" id="945553"/>
    <lineage>
        <taxon>Eukaryota</taxon>
        <taxon>Fungi</taxon>
        <taxon>Dikarya</taxon>
        <taxon>Basidiomycota</taxon>
        <taxon>Agaricomycotina</taxon>
        <taxon>Agaricomycetes</taxon>
        <taxon>Agaricomycetidae</taxon>
        <taxon>Agaricales</taxon>
        <taxon>Agaricineae</taxon>
        <taxon>Strophariaceae</taxon>
        <taxon>Hypholoma</taxon>
    </lineage>
</organism>
<dbReference type="OrthoDB" id="2851338at2759"/>
<reference evidence="2" key="1">
    <citation type="submission" date="2014-04" db="EMBL/GenBank/DDBJ databases">
        <title>Evolutionary Origins and Diversification of the Mycorrhizal Mutualists.</title>
        <authorList>
            <consortium name="DOE Joint Genome Institute"/>
            <consortium name="Mycorrhizal Genomics Consortium"/>
            <person name="Kohler A."/>
            <person name="Kuo A."/>
            <person name="Nagy L.G."/>
            <person name="Floudas D."/>
            <person name="Copeland A."/>
            <person name="Barry K.W."/>
            <person name="Cichocki N."/>
            <person name="Veneault-Fourrey C."/>
            <person name="LaButti K."/>
            <person name="Lindquist E.A."/>
            <person name="Lipzen A."/>
            <person name="Lundell T."/>
            <person name="Morin E."/>
            <person name="Murat C."/>
            <person name="Riley R."/>
            <person name="Ohm R."/>
            <person name="Sun H."/>
            <person name="Tunlid A."/>
            <person name="Henrissat B."/>
            <person name="Grigoriev I.V."/>
            <person name="Hibbett D.S."/>
            <person name="Martin F."/>
        </authorList>
    </citation>
    <scope>NUCLEOTIDE SEQUENCE [LARGE SCALE GENOMIC DNA]</scope>
    <source>
        <strain evidence="2">FD-334 SS-4</strain>
    </source>
</reference>
<keyword evidence="2" id="KW-1185">Reference proteome</keyword>
<dbReference type="AlphaFoldDB" id="A0A0D2PS00"/>
<dbReference type="STRING" id="945553.A0A0D2PS00"/>
<evidence type="ECO:0000313" key="1">
    <source>
        <dbReference type="EMBL" id="KJA22590.1"/>
    </source>
</evidence>
<sequence length="243" mass="27282">MPKGFLSVSSQPSALLSLDDFHGWYEDEHIPLRLNHLPAFLSGARYRAIDGTEAGPGWLAMYEIDDTRTFGEESYTGLRLRRSERETSVMQRLEVLTRLTGEELGVYGLPEGENSTGLKIGNPSRCVVTHLLDFGGKDGEPQEKLAKEWAHDINSKFVKSVPGWIRLRLVKILDSGKTKMGISTESLQNEQASHFVVHELGNINHDAISTLINALSVYDKRVYQCRMWELYKAYPCIAQGNIG</sequence>
<evidence type="ECO:0000313" key="2">
    <source>
        <dbReference type="Proteomes" id="UP000054270"/>
    </source>
</evidence>
<dbReference type="OMA" id="YEDEHIP"/>
<dbReference type="EMBL" id="KN817549">
    <property type="protein sequence ID" value="KJA22590.1"/>
    <property type="molecule type" value="Genomic_DNA"/>
</dbReference>
<name>A0A0D2PS00_HYPSF</name>
<protein>
    <submittedName>
        <fullName evidence="1">Uncharacterized protein</fullName>
    </submittedName>
</protein>
<accession>A0A0D2PS00</accession>
<proteinExistence type="predicted"/>